<gene>
    <name evidence="2" type="ORF">JOF39_001214</name>
</gene>
<protein>
    <recommendedName>
        <fullName evidence="1">DUF2087 domain-containing protein</fullName>
    </recommendedName>
</protein>
<evidence type="ECO:0000313" key="3">
    <source>
        <dbReference type="Proteomes" id="UP001195422"/>
    </source>
</evidence>
<dbReference type="EMBL" id="JAGIOJ010000001">
    <property type="protein sequence ID" value="MBP2398133.1"/>
    <property type="molecule type" value="Genomic_DNA"/>
</dbReference>
<sequence length="179" mass="19347">MADHNKAPGSATAGVWIQVAAGLKNPAMRELLGQVLTGQDPERGAAGARGSKDLARWEQIGLLRRGQTGAWELNEQLLGDTLAAAGAAKADRSGINRFFDGTKLHTLPAKPADRMQVMAYLRDAVIDGDEQLREDQVNERLRVFHPDTALIRRYLVDHGLLLRAADGSSYRRGAGQPAA</sequence>
<proteinExistence type="predicted"/>
<dbReference type="RefSeq" id="WP_188949698.1">
    <property type="nucleotide sequence ID" value="NZ_BMPH01000016.1"/>
</dbReference>
<organism evidence="2 3">
    <name type="scientific">Glutamicibacter protophormiae</name>
    <name type="common">Brevibacterium protophormiae</name>
    <dbReference type="NCBI Taxonomy" id="37930"/>
    <lineage>
        <taxon>Bacteria</taxon>
        <taxon>Bacillati</taxon>
        <taxon>Actinomycetota</taxon>
        <taxon>Actinomycetes</taxon>
        <taxon>Micrococcales</taxon>
        <taxon>Micrococcaceae</taxon>
        <taxon>Glutamicibacter</taxon>
    </lineage>
</organism>
<reference evidence="2 3" key="1">
    <citation type="submission" date="2021-03" db="EMBL/GenBank/DDBJ databases">
        <title>Sequencing the genomes of 1000 actinobacteria strains.</title>
        <authorList>
            <person name="Klenk H.-P."/>
        </authorList>
    </citation>
    <scope>NUCLEOTIDE SEQUENCE [LARGE SCALE GENOMIC DNA]</scope>
    <source>
        <strain evidence="2 3">DSM 20168</strain>
    </source>
</reference>
<keyword evidence="3" id="KW-1185">Reference proteome</keyword>
<dbReference type="Proteomes" id="UP001195422">
    <property type="component" value="Unassembled WGS sequence"/>
</dbReference>
<dbReference type="Pfam" id="PF09860">
    <property type="entry name" value="DUF2087"/>
    <property type="match status" value="1"/>
</dbReference>
<evidence type="ECO:0000259" key="1">
    <source>
        <dbReference type="Pfam" id="PF09860"/>
    </source>
</evidence>
<comment type="caution">
    <text evidence="2">The sequence shown here is derived from an EMBL/GenBank/DDBJ whole genome shotgun (WGS) entry which is preliminary data.</text>
</comment>
<name>A0ABS4XNN3_GLUPR</name>
<accession>A0ABS4XNN3</accession>
<evidence type="ECO:0000313" key="2">
    <source>
        <dbReference type="EMBL" id="MBP2398133.1"/>
    </source>
</evidence>
<dbReference type="InterPro" id="IPR018656">
    <property type="entry name" value="DUF2087"/>
</dbReference>
<feature type="domain" description="DUF2087" evidence="1">
    <location>
        <begin position="103"/>
        <end position="172"/>
    </location>
</feature>